<dbReference type="InterPro" id="IPR056343">
    <property type="entry name" value="CFAP47_dom"/>
</dbReference>
<name>A0A7R9PB74_TIMCA</name>
<accession>A0A7R9PB74</accession>
<protein>
    <submittedName>
        <fullName evidence="3">(California timema) hypothetical protein</fullName>
    </submittedName>
</protein>
<dbReference type="Gene3D" id="1.10.418.10">
    <property type="entry name" value="Calponin-like domain"/>
    <property type="match status" value="1"/>
</dbReference>
<dbReference type="PROSITE" id="PS50021">
    <property type="entry name" value="CH"/>
    <property type="match status" value="1"/>
</dbReference>
<dbReference type="GO" id="GO:0060271">
    <property type="term" value="P:cilium assembly"/>
    <property type="evidence" value="ECO:0007669"/>
    <property type="project" value="TreeGrafter"/>
</dbReference>
<dbReference type="SUPFAM" id="SSF47576">
    <property type="entry name" value="Calponin-homology domain, CH-domain"/>
    <property type="match status" value="1"/>
</dbReference>
<dbReference type="InterPro" id="IPR001715">
    <property type="entry name" value="CH_dom"/>
</dbReference>
<dbReference type="InterPro" id="IPR036872">
    <property type="entry name" value="CH_dom_sf"/>
</dbReference>
<dbReference type="GO" id="GO:0005929">
    <property type="term" value="C:cilium"/>
    <property type="evidence" value="ECO:0007669"/>
    <property type="project" value="TreeGrafter"/>
</dbReference>
<gene>
    <name evidence="3" type="ORF">TCMB3V08_LOCUS9306</name>
</gene>
<dbReference type="AlphaFoldDB" id="A0A7R9PB74"/>
<evidence type="ECO:0000256" key="1">
    <source>
        <dbReference type="SAM" id="MobiDB-lite"/>
    </source>
</evidence>
<reference evidence="3" key="1">
    <citation type="submission" date="2020-11" db="EMBL/GenBank/DDBJ databases">
        <authorList>
            <person name="Tran Van P."/>
        </authorList>
    </citation>
    <scope>NUCLEOTIDE SEQUENCE</scope>
</reference>
<evidence type="ECO:0000313" key="3">
    <source>
        <dbReference type="EMBL" id="CAD7576743.1"/>
    </source>
</evidence>
<proteinExistence type="predicted"/>
<feature type="domain" description="Calponin-homology (CH)" evidence="2">
    <location>
        <begin position="359"/>
        <end position="477"/>
    </location>
</feature>
<evidence type="ECO:0000259" key="2">
    <source>
        <dbReference type="PROSITE" id="PS50021"/>
    </source>
</evidence>
<dbReference type="PANTHER" id="PTHR45912:SF3">
    <property type="entry name" value="CILIA- AND FLAGELLA-ASSOCIATED PROTEIN 47"/>
    <property type="match status" value="1"/>
</dbReference>
<feature type="region of interest" description="Disordered" evidence="1">
    <location>
        <begin position="1"/>
        <end position="20"/>
    </location>
</feature>
<dbReference type="PANTHER" id="PTHR45912">
    <property type="entry name" value="CILIA- AND FLAGELLA-ASSOCIATED PROTEIN 47"/>
    <property type="match status" value="1"/>
</dbReference>
<organism evidence="3">
    <name type="scientific">Timema californicum</name>
    <name type="common">California timema</name>
    <name type="synonym">Walking stick</name>
    <dbReference type="NCBI Taxonomy" id="61474"/>
    <lineage>
        <taxon>Eukaryota</taxon>
        <taxon>Metazoa</taxon>
        <taxon>Ecdysozoa</taxon>
        <taxon>Arthropoda</taxon>
        <taxon>Hexapoda</taxon>
        <taxon>Insecta</taxon>
        <taxon>Pterygota</taxon>
        <taxon>Neoptera</taxon>
        <taxon>Polyneoptera</taxon>
        <taxon>Phasmatodea</taxon>
        <taxon>Timematodea</taxon>
        <taxon>Timematoidea</taxon>
        <taxon>Timematidae</taxon>
        <taxon>Timema</taxon>
    </lineage>
</organism>
<dbReference type="EMBL" id="OE184614">
    <property type="protein sequence ID" value="CAD7576743.1"/>
    <property type="molecule type" value="Genomic_DNA"/>
</dbReference>
<sequence length="629" mass="70623">MERFHLDSQNAPEDRDNNRRSSFHDREITFVGTRVIQRVKTFNLRLLSNSSILAKGVSAFQSDLSVLSMVSTVMGVSDTSDPTFSYTTPSTARSQVESNNNPYPRFPDPFDDLDYALHMRKALDAVESWLYEQGFRCSFSARLPEGMANMVGSVVTRWRSFKPKKSESSSRTIIDLLGNLVQSQVVQSFSKREFPSENLARVEYVHSMYEHLISFLTVQGACVVHLPELLLNYEDYTCYVEQIQPFLKTTATKGKLDVMSEGVEKAAPAQMARILEKEAFGMISKQAWMDVILQIHKTLVLAKVTRASMKDSSRWKPALGTTTPVQSTVSSVVTLTSSADVQPPTHSTTTDHLDSNVYSQPERILLTWLSSHFKTQRERLWEDALPPRDVANFDRDLHDGLVLAAVTTVFCPYLTSVYFHDLYLDPQTPEQKYHNAVRLTDAWHSVVLGFTVKPEDIVRPCAVKLLMLTAYLYNALPSMYPKETILFSGHLTHEVTREIQLINPNGCKVGFTVRFIGDPQGMFSLAKPRQVIHVQGRNKGLVFIKYRTRRIAKVTATLVLCGSTLAPHFARNICFSLEGNSTELAVSASFNLEVPLYAPTDITLPVSPPYTGSAEYEVHVAENEPSPTG</sequence>
<dbReference type="Pfam" id="PF24529">
    <property type="entry name" value="CFAP47"/>
    <property type="match status" value="1"/>
</dbReference>
<feature type="region of interest" description="Disordered" evidence="1">
    <location>
        <begin position="81"/>
        <end position="102"/>
    </location>
</feature>